<protein>
    <submittedName>
        <fullName evidence="1">Aminoglycoside phosphotransferase family protein</fullName>
    </submittedName>
</protein>
<evidence type="ECO:0000313" key="1">
    <source>
        <dbReference type="EMBL" id="QUC67811.1"/>
    </source>
</evidence>
<dbReference type="EMBL" id="CP068393">
    <property type="protein sequence ID" value="QUC67811.1"/>
    <property type="molecule type" value="Genomic_DNA"/>
</dbReference>
<organism evidence="1 2">
    <name type="scientific">Aristaeella hokkaidonensis</name>
    <dbReference type="NCBI Taxonomy" id="3046382"/>
    <lineage>
        <taxon>Bacteria</taxon>
        <taxon>Bacillati</taxon>
        <taxon>Bacillota</taxon>
        <taxon>Clostridia</taxon>
        <taxon>Eubacteriales</taxon>
        <taxon>Aristaeellaceae</taxon>
        <taxon>Aristaeella</taxon>
    </lineage>
</organism>
<accession>A0AC61NB66</accession>
<dbReference type="Proteomes" id="UP000682782">
    <property type="component" value="Chromosome"/>
</dbReference>
<reference evidence="1" key="1">
    <citation type="submission" date="2021-01" db="EMBL/GenBank/DDBJ databases">
        <title>Complete genome sequence of Clostridiales bacterium R-7.</title>
        <authorList>
            <person name="Mahoney-Kurpe S.C."/>
            <person name="Palevich N."/>
            <person name="Koike S."/>
            <person name="Moon C.D."/>
            <person name="Attwood G.T."/>
        </authorList>
    </citation>
    <scope>NUCLEOTIDE SEQUENCE</scope>
    <source>
        <strain evidence="1">R-7</strain>
    </source>
</reference>
<gene>
    <name evidence="1" type="ORF">JYE49_03670</name>
</gene>
<evidence type="ECO:0000313" key="2">
    <source>
        <dbReference type="Proteomes" id="UP000682782"/>
    </source>
</evidence>
<name>A0AC61NB66_9FIRM</name>
<keyword evidence="2" id="KW-1185">Reference proteome</keyword>
<proteinExistence type="predicted"/>
<sequence>MREMAEMFRTEGTIIKCIPFGSGHINQTWLVVTNQPHLYILQKVNTETFRDPEGLMNNILLVTGHLREKDTDPRHVMTLVKLKDGRDYILKDRKELWRLYEYVTGGVCLDRAETAADFRNSGKAFGTFQNRMADFPAEQLVETIPGFHDTPKRYLALHEAIRDDRAGRAKSVQQEIDFMLEREEQAGLLQKMLKAGELPLRVTHNDTKLNNVMLDEKTREPLCILDLDTVMPGLAANDFGDSIRFGASTAEEDEKDLTKVRLDLNLYQAYAEGFLHACGDRLTAAERETLPDGARIITLENAVRFLTDYLNGDTYYHIERPEHNLDRTRTQMALTEEMEKHDDIIRRMMDCI</sequence>